<evidence type="ECO:0000313" key="2">
    <source>
        <dbReference type="Proteomes" id="UP000594638"/>
    </source>
</evidence>
<sequence>MAGNIIFSIVGKLAGFAMSPIWCQFENLFCYDSKIETLRDKVKYHEINEAEVQQLVIEAKRNAETIKYGVTDWLKKVDDLKKQAYEVFESETNFEMQCLFFICPNLKTRYFLGLKAIEKTFEVVNLQDEGTLF</sequence>
<dbReference type="Proteomes" id="UP000594638">
    <property type="component" value="Unassembled WGS sequence"/>
</dbReference>
<gene>
    <name evidence="1" type="ORF">OLEA9_A083885</name>
</gene>
<organism evidence="1 2">
    <name type="scientific">Olea europaea subsp. europaea</name>
    <dbReference type="NCBI Taxonomy" id="158383"/>
    <lineage>
        <taxon>Eukaryota</taxon>
        <taxon>Viridiplantae</taxon>
        <taxon>Streptophyta</taxon>
        <taxon>Embryophyta</taxon>
        <taxon>Tracheophyta</taxon>
        <taxon>Spermatophyta</taxon>
        <taxon>Magnoliopsida</taxon>
        <taxon>eudicotyledons</taxon>
        <taxon>Gunneridae</taxon>
        <taxon>Pentapetalae</taxon>
        <taxon>asterids</taxon>
        <taxon>lamiids</taxon>
        <taxon>Lamiales</taxon>
        <taxon>Oleaceae</taxon>
        <taxon>Oleeae</taxon>
        <taxon>Olea</taxon>
    </lineage>
</organism>
<dbReference type="OrthoDB" id="1579323at2759"/>
<proteinExistence type="predicted"/>
<keyword evidence="2" id="KW-1185">Reference proteome</keyword>
<dbReference type="EMBL" id="CACTIH010003899">
    <property type="protein sequence ID" value="CAA2987037.1"/>
    <property type="molecule type" value="Genomic_DNA"/>
</dbReference>
<evidence type="ECO:0000313" key="1">
    <source>
        <dbReference type="EMBL" id="CAA2987037.1"/>
    </source>
</evidence>
<comment type="caution">
    <text evidence="1">The sequence shown here is derived from an EMBL/GenBank/DDBJ whole genome shotgun (WGS) entry which is preliminary data.</text>
</comment>
<protein>
    <submittedName>
        <fullName evidence="1">Disease resistance At4g27190-like</fullName>
    </submittedName>
</protein>
<accession>A0A8S0S3I2</accession>
<name>A0A8S0S3I2_OLEEU</name>
<reference evidence="1 2" key="1">
    <citation type="submission" date="2019-12" db="EMBL/GenBank/DDBJ databases">
        <authorList>
            <person name="Alioto T."/>
            <person name="Alioto T."/>
            <person name="Gomez Garrido J."/>
        </authorList>
    </citation>
    <scope>NUCLEOTIDE SEQUENCE [LARGE SCALE GENOMIC DNA]</scope>
</reference>
<dbReference type="Gramene" id="OE9A083885T1">
    <property type="protein sequence ID" value="OE9A083885C1"/>
    <property type="gene ID" value="OE9A083885"/>
</dbReference>
<dbReference type="AlphaFoldDB" id="A0A8S0S3I2"/>